<accession>A0A2Z5MSH2</accession>
<keyword evidence="1" id="KW-0238">DNA-binding</keyword>
<protein>
    <submittedName>
        <fullName evidence="1">DNA-binding protein</fullName>
    </submittedName>
</protein>
<gene>
    <name evidence="1" type="ORF">CUJ89_06885</name>
</gene>
<organism evidence="1 2">
    <name type="scientific">Burkholderia pyrrocinia</name>
    <name type="common">Pseudomonas pyrrocinia</name>
    <dbReference type="NCBI Taxonomy" id="60550"/>
    <lineage>
        <taxon>Bacteria</taxon>
        <taxon>Pseudomonadati</taxon>
        <taxon>Pseudomonadota</taxon>
        <taxon>Betaproteobacteria</taxon>
        <taxon>Burkholderiales</taxon>
        <taxon>Burkholderiaceae</taxon>
        <taxon>Burkholderia</taxon>
        <taxon>Burkholderia cepacia complex</taxon>
    </lineage>
</organism>
<evidence type="ECO:0000313" key="2">
    <source>
        <dbReference type="Proteomes" id="UP000253104"/>
    </source>
</evidence>
<dbReference type="RefSeq" id="WP_114176689.1">
    <property type="nucleotide sequence ID" value="NZ_CP024902.1"/>
</dbReference>
<dbReference type="GO" id="GO:0003677">
    <property type="term" value="F:DNA binding"/>
    <property type="evidence" value="ECO:0007669"/>
    <property type="project" value="UniProtKB-KW"/>
</dbReference>
<reference evidence="1 2" key="1">
    <citation type="journal article" date="2018" name="ISME J.">
        <title>Involvement of Burkholderiaceae and sulfurous volatiles in disease-suppressive soils.</title>
        <authorList>
            <person name="Carrion V.J."/>
            <person name="Cordovez V."/>
            <person name="Tyc O."/>
            <person name="Etalo D.W."/>
            <person name="de Bruijn I."/>
            <person name="de Jager V.C."/>
            <person name="Medema M.H."/>
            <person name="Eberl L."/>
            <person name="Raaijmakers J.M."/>
        </authorList>
    </citation>
    <scope>NUCLEOTIDE SEQUENCE [LARGE SCALE GENOMIC DNA]</scope>
    <source>
        <strain evidence="2">mHSR5</strain>
    </source>
</reference>
<dbReference type="OrthoDB" id="6615103at2"/>
<dbReference type="Proteomes" id="UP000253104">
    <property type="component" value="Chromosome mHSR5_A"/>
</dbReference>
<name>A0A2Z5MSH2_BURPY</name>
<dbReference type="EMBL" id="CP024902">
    <property type="protein sequence ID" value="AXF20253.1"/>
    <property type="molecule type" value="Genomic_DNA"/>
</dbReference>
<dbReference type="AlphaFoldDB" id="A0A2Z5MSH2"/>
<proteinExistence type="predicted"/>
<sequence length="84" mass="9251">MAIAQHLDTGSRDLLTTEEFAAAQKCAPQTVRKNYCLYGHYHGARPIKHPSGRLLWHASDSAMLLSGVRKADAKTTDKGADDER</sequence>
<evidence type="ECO:0000313" key="1">
    <source>
        <dbReference type="EMBL" id="AXF20253.1"/>
    </source>
</evidence>